<dbReference type="SUPFAM" id="SSF46626">
    <property type="entry name" value="Cytochrome c"/>
    <property type="match status" value="3"/>
</dbReference>
<dbReference type="EMBL" id="AQQR01000033">
    <property type="protein sequence ID" value="OWU66989.1"/>
    <property type="molecule type" value="Genomic_DNA"/>
</dbReference>
<dbReference type="Pfam" id="PF13442">
    <property type="entry name" value="Cytochrome_CBB3"/>
    <property type="match status" value="1"/>
</dbReference>
<keyword evidence="4" id="KW-0249">Electron transport</keyword>
<dbReference type="Proteomes" id="UP000215377">
    <property type="component" value="Unassembled WGS sequence"/>
</dbReference>
<evidence type="ECO:0000313" key="8">
    <source>
        <dbReference type="EMBL" id="OWU66989.1"/>
    </source>
</evidence>
<dbReference type="Gene3D" id="1.10.760.10">
    <property type="entry name" value="Cytochrome c-like domain"/>
    <property type="match status" value="3"/>
</dbReference>
<evidence type="ECO:0000256" key="1">
    <source>
        <dbReference type="ARBA" id="ARBA00022448"/>
    </source>
</evidence>
<keyword evidence="5 6" id="KW-0408">Iron</keyword>
<dbReference type="AlphaFoldDB" id="A0A225NAM4"/>
<keyword evidence="1" id="KW-0813">Transport</keyword>
<feature type="domain" description="Cytochrome c" evidence="7">
    <location>
        <begin position="69"/>
        <end position="155"/>
    </location>
</feature>
<proteinExistence type="predicted"/>
<accession>A0A225NAM4</accession>
<evidence type="ECO:0000256" key="4">
    <source>
        <dbReference type="ARBA" id="ARBA00022982"/>
    </source>
</evidence>
<dbReference type="OrthoDB" id="9773456at2"/>
<dbReference type="PANTHER" id="PTHR33751">
    <property type="entry name" value="CBB3-TYPE CYTOCHROME C OXIDASE SUBUNIT FIXP"/>
    <property type="match status" value="1"/>
</dbReference>
<dbReference type="GO" id="GO:0046872">
    <property type="term" value="F:metal ion binding"/>
    <property type="evidence" value="ECO:0007669"/>
    <property type="project" value="UniProtKB-KW"/>
</dbReference>
<dbReference type="InterPro" id="IPR009056">
    <property type="entry name" value="Cyt_c-like_dom"/>
</dbReference>
<evidence type="ECO:0000259" key="7">
    <source>
        <dbReference type="PROSITE" id="PS51007"/>
    </source>
</evidence>
<keyword evidence="9" id="KW-1185">Reference proteome</keyword>
<evidence type="ECO:0000256" key="6">
    <source>
        <dbReference type="PROSITE-ProRule" id="PRU00433"/>
    </source>
</evidence>
<feature type="domain" description="Cytochrome c" evidence="7">
    <location>
        <begin position="248"/>
        <end position="331"/>
    </location>
</feature>
<dbReference type="GO" id="GO:0020037">
    <property type="term" value="F:heme binding"/>
    <property type="evidence" value="ECO:0007669"/>
    <property type="project" value="InterPro"/>
</dbReference>
<evidence type="ECO:0000256" key="3">
    <source>
        <dbReference type="ARBA" id="ARBA00022723"/>
    </source>
</evidence>
<dbReference type="PANTHER" id="PTHR33751:SF9">
    <property type="entry name" value="CYTOCHROME C4"/>
    <property type="match status" value="1"/>
</dbReference>
<evidence type="ECO:0000256" key="2">
    <source>
        <dbReference type="ARBA" id="ARBA00022617"/>
    </source>
</evidence>
<name>A0A225NAM4_9RHOB</name>
<dbReference type="RefSeq" id="WP_088652896.1">
    <property type="nucleotide sequence ID" value="NZ_AQQR01000033.1"/>
</dbReference>
<dbReference type="GO" id="GO:0009055">
    <property type="term" value="F:electron transfer activity"/>
    <property type="evidence" value="ECO:0007669"/>
    <property type="project" value="InterPro"/>
</dbReference>
<comment type="caution">
    <text evidence="8">The sequence shown here is derived from an EMBL/GenBank/DDBJ whole genome shotgun (WGS) entry which is preliminary data.</text>
</comment>
<reference evidence="8 9" key="1">
    <citation type="submission" date="2013-04" db="EMBL/GenBank/DDBJ databases">
        <title>Oceanicola sp. 22II1-22F33 Genome Sequencing.</title>
        <authorList>
            <person name="Lai Q."/>
            <person name="Li G."/>
            <person name="Shao Z."/>
        </authorList>
    </citation>
    <scope>NUCLEOTIDE SEQUENCE [LARGE SCALE GENOMIC DNA]</scope>
    <source>
        <strain evidence="8 9">22II1-22F33</strain>
    </source>
</reference>
<protein>
    <submittedName>
        <fullName evidence="8">Cytochrome C</fullName>
    </submittedName>
</protein>
<evidence type="ECO:0000313" key="9">
    <source>
        <dbReference type="Proteomes" id="UP000215377"/>
    </source>
</evidence>
<gene>
    <name evidence="8" type="ORF">ATO3_26870</name>
</gene>
<sequence length="332" mass="35328">MRQVLLTLAVLAGLGLAGAAAVVGFGLYNVSAQVGHLPGVSWVLHTTFRNSVRLRAPSMETAPDLADPELIALGAGHVATACAPCHATPDTRRNATMRAMSPAPPRLREAIGDWAPNELHWIVENGVKMSGMPAWPAKGRADEVWSVVAYLVAIRSGTAPPAPRMPPETDPQAYCASCHTRIGGRVPRLDILSPAYIEAQLQAYLIGTRHGGIMAQAASLVPRDRLAPLARAFAARPDRAPMPVPDPALAARGAALARTGTRDIPACLACHDGPAPARGPVLDGQRQPYLEIQLRLWRDGILDHDPLMQAASRALDEDGIRALAAYFASRRP</sequence>
<keyword evidence="2 6" id="KW-0349">Heme</keyword>
<keyword evidence="3 6" id="KW-0479">Metal-binding</keyword>
<dbReference type="InterPro" id="IPR036909">
    <property type="entry name" value="Cyt_c-like_dom_sf"/>
</dbReference>
<dbReference type="PROSITE" id="PS51007">
    <property type="entry name" value="CYTC"/>
    <property type="match status" value="2"/>
</dbReference>
<evidence type="ECO:0000256" key="5">
    <source>
        <dbReference type="ARBA" id="ARBA00023004"/>
    </source>
</evidence>
<organism evidence="8 9">
    <name type="scientific">Marinibacterium profundimaris</name>
    <dbReference type="NCBI Taxonomy" id="1679460"/>
    <lineage>
        <taxon>Bacteria</taxon>
        <taxon>Pseudomonadati</taxon>
        <taxon>Pseudomonadota</taxon>
        <taxon>Alphaproteobacteria</taxon>
        <taxon>Rhodobacterales</taxon>
        <taxon>Paracoccaceae</taxon>
        <taxon>Marinibacterium</taxon>
    </lineage>
</organism>
<dbReference type="InterPro" id="IPR050597">
    <property type="entry name" value="Cytochrome_c_Oxidase_Subunit"/>
</dbReference>